<dbReference type="EMBL" id="MU825405">
    <property type="protein sequence ID" value="KAJ7391709.1"/>
    <property type="molecule type" value="Genomic_DNA"/>
</dbReference>
<name>A0A9X0DB83_9CNID</name>
<gene>
    <name evidence="1" type="ORF">OS493_017406</name>
</gene>
<sequence length="143" mass="15713">MYLNIIVASLQVKIVSLADDRAQLGEHCILLCVIDGWFIAWWCFSSVNSAENRGESPTNSSLKGSVLTVMVPVEGYKSKLLSRSEVPWPLREISRKDKLKMDTKMVTGNSETKKGCSNCSLEIIAGNPSDSEISQPDKIYAGS</sequence>
<dbReference type="Proteomes" id="UP001163046">
    <property type="component" value="Unassembled WGS sequence"/>
</dbReference>
<proteinExistence type="predicted"/>
<organism evidence="1 2">
    <name type="scientific">Desmophyllum pertusum</name>
    <dbReference type="NCBI Taxonomy" id="174260"/>
    <lineage>
        <taxon>Eukaryota</taxon>
        <taxon>Metazoa</taxon>
        <taxon>Cnidaria</taxon>
        <taxon>Anthozoa</taxon>
        <taxon>Hexacorallia</taxon>
        <taxon>Scleractinia</taxon>
        <taxon>Caryophylliina</taxon>
        <taxon>Caryophylliidae</taxon>
        <taxon>Desmophyllum</taxon>
    </lineage>
</organism>
<dbReference type="AlphaFoldDB" id="A0A9X0DB83"/>
<evidence type="ECO:0000313" key="1">
    <source>
        <dbReference type="EMBL" id="KAJ7391709.1"/>
    </source>
</evidence>
<comment type="caution">
    <text evidence="1">The sequence shown here is derived from an EMBL/GenBank/DDBJ whole genome shotgun (WGS) entry which is preliminary data.</text>
</comment>
<protein>
    <submittedName>
        <fullName evidence="1">Uncharacterized protein</fullName>
    </submittedName>
</protein>
<reference evidence="1" key="1">
    <citation type="submission" date="2023-01" db="EMBL/GenBank/DDBJ databases">
        <title>Genome assembly of the deep-sea coral Lophelia pertusa.</title>
        <authorList>
            <person name="Herrera S."/>
            <person name="Cordes E."/>
        </authorList>
    </citation>
    <scope>NUCLEOTIDE SEQUENCE</scope>
    <source>
        <strain evidence="1">USNM1676648</strain>
        <tissue evidence="1">Polyp</tissue>
    </source>
</reference>
<accession>A0A9X0DB83</accession>
<keyword evidence="2" id="KW-1185">Reference proteome</keyword>
<evidence type="ECO:0000313" key="2">
    <source>
        <dbReference type="Proteomes" id="UP001163046"/>
    </source>
</evidence>